<evidence type="ECO:0000313" key="3">
    <source>
        <dbReference type="Proteomes" id="UP000238083"/>
    </source>
</evidence>
<gene>
    <name evidence="2" type="ORF">CLV37_1451</name>
    <name evidence="1" type="ORF">CLV37_1491</name>
</gene>
<proteinExistence type="predicted"/>
<dbReference type="Proteomes" id="UP000238083">
    <property type="component" value="Unassembled WGS sequence"/>
</dbReference>
<accession>A0A2T0QJE2</accession>
<evidence type="ECO:0000313" key="2">
    <source>
        <dbReference type="EMBL" id="PRY04637.1"/>
    </source>
</evidence>
<dbReference type="AlphaFoldDB" id="A0A2T0QJE2"/>
<comment type="caution">
    <text evidence="1">The sequence shown here is derived from an EMBL/GenBank/DDBJ whole genome shotgun (WGS) entry which is preliminary data.</text>
</comment>
<reference evidence="1 3" key="1">
    <citation type="submission" date="2018-03" db="EMBL/GenBank/DDBJ databases">
        <title>Genomic Encyclopedia of Archaeal and Bacterial Type Strains, Phase II (KMG-II): from individual species to whole genera.</title>
        <authorList>
            <person name="Goeker M."/>
        </authorList>
    </citation>
    <scope>NUCLEOTIDE SEQUENCE [LARGE SCALE GENOMIC DNA]</scope>
    <source>
        <strain evidence="1 3">DSM 19711</strain>
    </source>
</reference>
<name>A0A2T0QJE2_9ACTN</name>
<organism evidence="1 3">
    <name type="scientific">Kineococcus rhizosphaerae</name>
    <dbReference type="NCBI Taxonomy" id="559628"/>
    <lineage>
        <taxon>Bacteria</taxon>
        <taxon>Bacillati</taxon>
        <taxon>Actinomycetota</taxon>
        <taxon>Actinomycetes</taxon>
        <taxon>Kineosporiales</taxon>
        <taxon>Kineosporiaceae</taxon>
        <taxon>Kineococcus</taxon>
    </lineage>
</organism>
<protein>
    <submittedName>
        <fullName evidence="1">Uncharacterized protein</fullName>
    </submittedName>
</protein>
<dbReference type="EMBL" id="PVZF01000045">
    <property type="protein sequence ID" value="PRY04637.1"/>
    <property type="molecule type" value="Genomic_DNA"/>
</dbReference>
<dbReference type="EMBL" id="PVZF01000049">
    <property type="protein sequence ID" value="PRY04262.1"/>
    <property type="molecule type" value="Genomic_DNA"/>
</dbReference>
<evidence type="ECO:0000313" key="1">
    <source>
        <dbReference type="EMBL" id="PRY04262.1"/>
    </source>
</evidence>
<keyword evidence="3" id="KW-1185">Reference proteome</keyword>
<sequence length="31" mass="3470">MASAAVAMVEIAYTRMMLRRLTRPAQPSPHI</sequence>